<evidence type="ECO:0008006" key="3">
    <source>
        <dbReference type="Google" id="ProtNLM"/>
    </source>
</evidence>
<feature type="transmembrane region" description="Helical" evidence="1">
    <location>
        <begin position="59"/>
        <end position="76"/>
    </location>
</feature>
<feature type="transmembrane region" description="Helical" evidence="1">
    <location>
        <begin position="33"/>
        <end position="53"/>
    </location>
</feature>
<reference evidence="2" key="1">
    <citation type="journal article" date="2020" name="mSystems">
        <title>Genome- and Community-Level Interaction Insights into Carbon Utilization and Element Cycling Functions of Hydrothermarchaeota in Hydrothermal Sediment.</title>
        <authorList>
            <person name="Zhou Z."/>
            <person name="Liu Y."/>
            <person name="Xu W."/>
            <person name="Pan J."/>
            <person name="Luo Z.H."/>
            <person name="Li M."/>
        </authorList>
    </citation>
    <scope>NUCLEOTIDE SEQUENCE [LARGE SCALE GENOMIC DNA]</scope>
    <source>
        <strain evidence="2">SpSt-34</strain>
    </source>
</reference>
<proteinExistence type="predicted"/>
<gene>
    <name evidence="2" type="ORF">ENQ77_08715</name>
</gene>
<evidence type="ECO:0000256" key="1">
    <source>
        <dbReference type="SAM" id="Phobius"/>
    </source>
</evidence>
<keyword evidence="1" id="KW-0812">Transmembrane</keyword>
<comment type="caution">
    <text evidence="2">The sequence shown here is derived from an EMBL/GenBank/DDBJ whole genome shotgun (WGS) entry which is preliminary data.</text>
</comment>
<accession>A0A7C2K4G0</accession>
<sequence length="112" mass="13128">MEFLSILFILAILAFFILIFSSRKIRGGLKFGIFFITLGLLLWLENMNLLPYLNVKRDWPWIFVFLGLLIVVKSFSRKSQKNVKKKIQNVLKDLEAGKITPEEAEKKIKRLK</sequence>
<keyword evidence="1" id="KW-0472">Membrane</keyword>
<evidence type="ECO:0000313" key="2">
    <source>
        <dbReference type="EMBL" id="HEN28704.1"/>
    </source>
</evidence>
<organism evidence="2">
    <name type="scientific">candidate division WOR-3 bacterium</name>
    <dbReference type="NCBI Taxonomy" id="2052148"/>
    <lineage>
        <taxon>Bacteria</taxon>
        <taxon>Bacteria division WOR-3</taxon>
    </lineage>
</organism>
<protein>
    <recommendedName>
        <fullName evidence="3">DUF5668 domain-containing protein</fullName>
    </recommendedName>
</protein>
<keyword evidence="1" id="KW-1133">Transmembrane helix</keyword>
<dbReference type="AlphaFoldDB" id="A0A7C2K4G0"/>
<name>A0A7C2K4G0_UNCW3</name>
<dbReference type="EMBL" id="DSOL01000250">
    <property type="protein sequence ID" value="HEN28704.1"/>
    <property type="molecule type" value="Genomic_DNA"/>
</dbReference>
<feature type="transmembrane region" description="Helical" evidence="1">
    <location>
        <begin position="6"/>
        <end position="21"/>
    </location>
</feature>